<evidence type="ECO:0000259" key="3">
    <source>
        <dbReference type="PROSITE" id="PS51459"/>
    </source>
</evidence>
<evidence type="ECO:0000256" key="2">
    <source>
        <dbReference type="PIRSR" id="PIRSR640198-2"/>
    </source>
</evidence>
<feature type="binding site" evidence="2">
    <location>
        <begin position="233"/>
        <end position="240"/>
    </location>
    <ligand>
        <name>ATP</name>
        <dbReference type="ChEBI" id="CHEBI:30616"/>
    </ligand>
</feature>
<keyword evidence="2" id="KW-0067">ATP-binding</keyword>
<evidence type="ECO:0000256" key="1">
    <source>
        <dbReference type="PIRSR" id="PIRSR640198-1"/>
    </source>
</evidence>
<dbReference type="RefSeq" id="WP_110040501.1">
    <property type="nucleotide sequence ID" value="NZ_QGTL01000012.1"/>
</dbReference>
<comment type="caution">
    <text evidence="4">The sequence shown here is derived from an EMBL/GenBank/DDBJ whole genome shotgun (WGS) entry which is preliminary data.</text>
</comment>
<feature type="active site" evidence="1">
    <location>
        <position position="229"/>
    </location>
</feature>
<dbReference type="PROSITE" id="PS51459">
    <property type="entry name" value="FIDO"/>
    <property type="match status" value="1"/>
</dbReference>
<dbReference type="PANTHER" id="PTHR13504:SF38">
    <property type="entry name" value="FIDO DOMAIN-CONTAINING PROTEIN"/>
    <property type="match status" value="1"/>
</dbReference>
<dbReference type="Pfam" id="PF02661">
    <property type="entry name" value="Fic"/>
    <property type="match status" value="1"/>
</dbReference>
<reference evidence="4 5" key="1">
    <citation type="submission" date="2018-05" db="EMBL/GenBank/DDBJ databases">
        <title>Genomic Encyclopedia of Type Strains, Phase IV (KMG-IV): sequencing the most valuable type-strain genomes for metagenomic binning, comparative biology and taxonomic classification.</title>
        <authorList>
            <person name="Goeker M."/>
        </authorList>
    </citation>
    <scope>NUCLEOTIDE SEQUENCE [LARGE SCALE GENOMIC DNA]</scope>
    <source>
        <strain evidence="4 5">DSM 44717</strain>
    </source>
</reference>
<evidence type="ECO:0000313" key="5">
    <source>
        <dbReference type="Proteomes" id="UP000246410"/>
    </source>
</evidence>
<name>A0A317N6Z3_9NOCA</name>
<proteinExistence type="predicted"/>
<keyword evidence="5" id="KW-1185">Reference proteome</keyword>
<gene>
    <name evidence="4" type="ORF">DFR69_112192</name>
</gene>
<sequence>MTNDPAGWPAVRYEQHPWVVRDTYASRTQLRRHAGPYSAAVLSDIAEQTVTLPVGLLAEADEAAQELVRFDAHLSTELGTDCELGPMSSVLLRTESSASSQIENLTVGARQLAMAELGEHTNRNARIVTANVRAMEAALELGRAVDADSILAMHRALLGESDPDRAGRWRDQQVWIGGGNIGPHLADFVPPHHDRVPAAIADLIHFVQRTDVPALVHIALAHAQFETIHPFTDGNGRTGRALVHAMLSSRQLTNHVTVPISAGLLVNTGSYFDALTRFRSGDPEPIVRQFVDAAFYAIGSGRRLVGELRSVRAAYREQTTARADSTAWKLIDRLVAQPVVNSGYVVEAFGISGVAAQRAIDRLVESGVLREVTQRARNRVWQADAILTALDDFAAGIRRVRG</sequence>
<dbReference type="AlphaFoldDB" id="A0A317N6Z3"/>
<dbReference type="InterPro" id="IPR003812">
    <property type="entry name" value="Fido"/>
</dbReference>
<dbReference type="EMBL" id="QGTL01000012">
    <property type="protein sequence ID" value="PWV70772.1"/>
    <property type="molecule type" value="Genomic_DNA"/>
</dbReference>
<dbReference type="Gene3D" id="1.10.3290.10">
    <property type="entry name" value="Fido-like domain"/>
    <property type="match status" value="1"/>
</dbReference>
<dbReference type="InterPro" id="IPR040198">
    <property type="entry name" value="Fido_containing"/>
</dbReference>
<dbReference type="PANTHER" id="PTHR13504">
    <property type="entry name" value="FIDO DOMAIN-CONTAINING PROTEIN DDB_G0283145"/>
    <property type="match status" value="1"/>
</dbReference>
<keyword evidence="2" id="KW-0547">Nucleotide-binding</keyword>
<organism evidence="4 5">
    <name type="scientific">Nocardia neocaledoniensis</name>
    <dbReference type="NCBI Taxonomy" id="236511"/>
    <lineage>
        <taxon>Bacteria</taxon>
        <taxon>Bacillati</taxon>
        <taxon>Actinomycetota</taxon>
        <taxon>Actinomycetes</taxon>
        <taxon>Mycobacteriales</taxon>
        <taxon>Nocardiaceae</taxon>
        <taxon>Nocardia</taxon>
    </lineage>
</organism>
<accession>A0A317N6Z3</accession>
<feature type="domain" description="Fido" evidence="3">
    <location>
        <begin position="145"/>
        <end position="293"/>
    </location>
</feature>
<dbReference type="SUPFAM" id="SSF140931">
    <property type="entry name" value="Fic-like"/>
    <property type="match status" value="1"/>
</dbReference>
<dbReference type="Proteomes" id="UP000246410">
    <property type="component" value="Unassembled WGS sequence"/>
</dbReference>
<protein>
    <submittedName>
        <fullName evidence="4">Fic family protein</fullName>
    </submittedName>
</protein>
<dbReference type="InterPro" id="IPR036597">
    <property type="entry name" value="Fido-like_dom_sf"/>
</dbReference>
<evidence type="ECO:0000313" key="4">
    <source>
        <dbReference type="EMBL" id="PWV70772.1"/>
    </source>
</evidence>
<dbReference type="GO" id="GO:0005524">
    <property type="term" value="F:ATP binding"/>
    <property type="evidence" value="ECO:0007669"/>
    <property type="project" value="UniProtKB-KW"/>
</dbReference>